<dbReference type="AlphaFoldDB" id="A0A6I4IVM5"/>
<sequence>MKKSIFTLVFIFMVCLLSISCTTDSYDADLEKNASTVHADDTTVTVETDPIIIPKKD</sequence>
<feature type="chain" id="PRO_5026267308" evidence="1">
    <location>
        <begin position="28"/>
        <end position="57"/>
    </location>
</feature>
<dbReference type="Proteomes" id="UP000431264">
    <property type="component" value="Unassembled WGS sequence"/>
</dbReference>
<name>A0A6I4IVM5_9FLAO</name>
<accession>A0A6I4IVM5</accession>
<dbReference type="PROSITE" id="PS51257">
    <property type="entry name" value="PROKAR_LIPOPROTEIN"/>
    <property type="match status" value="1"/>
</dbReference>
<feature type="signal peptide" evidence="1">
    <location>
        <begin position="1"/>
        <end position="27"/>
    </location>
</feature>
<dbReference type="OrthoDB" id="1380404at2"/>
<dbReference type="RefSeq" id="WP_157504313.1">
    <property type="nucleotide sequence ID" value="NZ_VDCZ01000019.1"/>
</dbReference>
<evidence type="ECO:0000313" key="2">
    <source>
        <dbReference type="EMBL" id="MVO11002.1"/>
    </source>
</evidence>
<gene>
    <name evidence="2" type="ORF">GOQ30_17655</name>
</gene>
<dbReference type="EMBL" id="WQLW01000019">
    <property type="protein sequence ID" value="MVO11002.1"/>
    <property type="molecule type" value="Genomic_DNA"/>
</dbReference>
<keyword evidence="3" id="KW-1185">Reference proteome</keyword>
<evidence type="ECO:0000313" key="3">
    <source>
        <dbReference type="Proteomes" id="UP000431264"/>
    </source>
</evidence>
<keyword evidence="1" id="KW-0732">Signal</keyword>
<organism evidence="2 3">
    <name type="scientific">Flavobacterium profundi</name>
    <dbReference type="NCBI Taxonomy" id="1774945"/>
    <lineage>
        <taxon>Bacteria</taxon>
        <taxon>Pseudomonadati</taxon>
        <taxon>Bacteroidota</taxon>
        <taxon>Flavobacteriia</taxon>
        <taxon>Flavobacteriales</taxon>
        <taxon>Flavobacteriaceae</taxon>
        <taxon>Flavobacterium</taxon>
    </lineage>
</organism>
<reference evidence="3" key="1">
    <citation type="submission" date="2019-05" db="EMBL/GenBank/DDBJ databases">
        <title>Flavobacterium profundi sp. nov., isolated from a deep-sea seamount.</title>
        <authorList>
            <person name="Zhang D.-C."/>
        </authorList>
    </citation>
    <scope>NUCLEOTIDE SEQUENCE [LARGE SCALE GENOMIC DNA]</scope>
    <source>
        <strain evidence="3">TP390</strain>
    </source>
</reference>
<proteinExistence type="predicted"/>
<evidence type="ECO:0000256" key="1">
    <source>
        <dbReference type="SAM" id="SignalP"/>
    </source>
</evidence>
<protein>
    <submittedName>
        <fullName evidence="2">Uncharacterized protein</fullName>
    </submittedName>
</protein>
<comment type="caution">
    <text evidence="2">The sequence shown here is derived from an EMBL/GenBank/DDBJ whole genome shotgun (WGS) entry which is preliminary data.</text>
</comment>